<accession>A0A9E8ZHH8</accession>
<feature type="signal peptide" evidence="2">
    <location>
        <begin position="1"/>
        <end position="30"/>
    </location>
</feature>
<dbReference type="KEGG" id="tsin:OXH18_05180"/>
<protein>
    <submittedName>
        <fullName evidence="3">Uncharacterized protein</fullName>
    </submittedName>
</protein>
<keyword evidence="4" id="KW-1185">Reference proteome</keyword>
<feature type="compositionally biased region" description="Low complexity" evidence="1">
    <location>
        <begin position="36"/>
        <end position="57"/>
    </location>
</feature>
<evidence type="ECO:0000256" key="2">
    <source>
        <dbReference type="SAM" id="SignalP"/>
    </source>
</evidence>
<evidence type="ECO:0000313" key="3">
    <source>
        <dbReference type="EMBL" id="WAL61388.1"/>
    </source>
</evidence>
<evidence type="ECO:0000256" key="1">
    <source>
        <dbReference type="SAM" id="MobiDB-lite"/>
    </source>
</evidence>
<dbReference type="EMBL" id="CP113797">
    <property type="protein sequence ID" value="WAL61388.1"/>
    <property type="molecule type" value="Genomic_DNA"/>
</dbReference>
<reference evidence="3" key="1">
    <citation type="submission" date="2022-12" db="EMBL/GenBank/DDBJ databases">
        <title>Polyphasic identification of a Novel Hot-Spring Cyanobacterium Ocullathermofonsia sinensis gen nov. sp. nov. and Genomic Insights on its Adaptations to the Thermal Habitat.</title>
        <authorList>
            <person name="Daroch M."/>
            <person name="Tang J."/>
            <person name="Jiang Y."/>
        </authorList>
    </citation>
    <scope>NUCLEOTIDE SEQUENCE</scope>
    <source>
        <strain evidence="3">PKUAC-SCTA174</strain>
    </source>
</reference>
<sequence length="276" mass="29994">MVESHNTRKFNRTKLGLGSGLVLMAAIVAACGQPQTQTQTAPQTEPQTEAQTEPQAPVTSEDVSQNPEELLGQTVTIRGDINERLTTNVVELESEGFFNGEEILVVLPEGFALPAEDDVVDSIQVTGEVRQFTADEAQQLNLTIPETDYADYEGRPLIVAETAALSPSPNELSDNPDAFYNQTIALEGGIEELGPNTYRLTGDGLGGGEILVLSQQPLQENPDELDRVVVTGEPSPFDAAALQQQFGWDAELQQQLEQDYADRPVIVANEIYPLEK</sequence>
<proteinExistence type="predicted"/>
<name>A0A9E8ZHH8_9CYAN</name>
<feature type="region of interest" description="Disordered" evidence="1">
    <location>
        <begin position="36"/>
        <end position="68"/>
    </location>
</feature>
<dbReference type="AlphaFoldDB" id="A0A9E8ZHH8"/>
<dbReference type="RefSeq" id="WP_268611341.1">
    <property type="nucleotide sequence ID" value="NZ_CP113797.1"/>
</dbReference>
<keyword evidence="2" id="KW-0732">Signal</keyword>
<organism evidence="3 4">
    <name type="scientific">Thermocoleostomius sinensis A174</name>
    <dbReference type="NCBI Taxonomy" id="2016057"/>
    <lineage>
        <taxon>Bacteria</taxon>
        <taxon>Bacillati</taxon>
        <taxon>Cyanobacteriota</taxon>
        <taxon>Cyanophyceae</taxon>
        <taxon>Oculatellales</taxon>
        <taxon>Oculatellaceae</taxon>
        <taxon>Thermocoleostomius</taxon>
    </lineage>
</organism>
<gene>
    <name evidence="3" type="ORF">OXH18_05180</name>
</gene>
<evidence type="ECO:0000313" key="4">
    <source>
        <dbReference type="Proteomes" id="UP001163152"/>
    </source>
</evidence>
<feature type="chain" id="PRO_5038965410" evidence="2">
    <location>
        <begin position="31"/>
        <end position="276"/>
    </location>
</feature>
<dbReference type="Proteomes" id="UP001163152">
    <property type="component" value="Chromosome"/>
</dbReference>